<comment type="subcellular location">
    <subcellularLocation>
        <location evidence="1">Endoplasmic reticulum membrane</location>
        <topology evidence="1">Multi-pass membrane protein</topology>
    </subcellularLocation>
</comment>
<dbReference type="OrthoDB" id="202672at2759"/>
<sequence>MSAGPQPTPPLKSVFHPYLETRSPRGKLGHFIWRRRVWLESTFAMTMLDPWEKIVLVTLWLFLTTVIVTGTVKYLPQHLYFIQRRAVYYIMGREGNIGELVHRASAGWGAASGTEL</sequence>
<proteinExistence type="predicted"/>
<organism evidence="7 8">
    <name type="scientific">Neolentinus lepideus HHB14362 ss-1</name>
    <dbReference type="NCBI Taxonomy" id="1314782"/>
    <lineage>
        <taxon>Eukaryota</taxon>
        <taxon>Fungi</taxon>
        <taxon>Dikarya</taxon>
        <taxon>Basidiomycota</taxon>
        <taxon>Agaricomycotina</taxon>
        <taxon>Agaricomycetes</taxon>
        <taxon>Gloeophyllales</taxon>
        <taxon>Gloeophyllaceae</taxon>
        <taxon>Neolentinus</taxon>
    </lineage>
</organism>
<gene>
    <name evidence="7" type="ORF">NEOLEDRAFT_1064817</name>
</gene>
<dbReference type="AlphaFoldDB" id="A0A165SRR2"/>
<dbReference type="Proteomes" id="UP000076761">
    <property type="component" value="Unassembled WGS sequence"/>
</dbReference>
<evidence type="ECO:0000256" key="6">
    <source>
        <dbReference type="SAM" id="Phobius"/>
    </source>
</evidence>
<evidence type="ECO:0000256" key="3">
    <source>
        <dbReference type="ARBA" id="ARBA00022824"/>
    </source>
</evidence>
<dbReference type="EMBL" id="KV425571">
    <property type="protein sequence ID" value="KZT25575.1"/>
    <property type="molecule type" value="Genomic_DNA"/>
</dbReference>
<evidence type="ECO:0000256" key="1">
    <source>
        <dbReference type="ARBA" id="ARBA00004477"/>
    </source>
</evidence>
<evidence type="ECO:0000256" key="2">
    <source>
        <dbReference type="ARBA" id="ARBA00022692"/>
    </source>
</evidence>
<dbReference type="STRING" id="1314782.A0A165SRR2"/>
<evidence type="ECO:0000313" key="8">
    <source>
        <dbReference type="Proteomes" id="UP000076761"/>
    </source>
</evidence>
<keyword evidence="2 6" id="KW-0812">Transmembrane</keyword>
<name>A0A165SRR2_9AGAM</name>
<evidence type="ECO:0000256" key="5">
    <source>
        <dbReference type="ARBA" id="ARBA00023136"/>
    </source>
</evidence>
<keyword evidence="3" id="KW-0256">Endoplasmic reticulum</keyword>
<dbReference type="InParanoid" id="A0A165SRR2"/>
<protein>
    <submittedName>
        <fullName evidence="7">Uncharacterized protein</fullName>
    </submittedName>
</protein>
<evidence type="ECO:0000313" key="7">
    <source>
        <dbReference type="EMBL" id="KZT25575.1"/>
    </source>
</evidence>
<keyword evidence="8" id="KW-1185">Reference proteome</keyword>
<keyword evidence="4 6" id="KW-1133">Transmembrane helix</keyword>
<keyword evidence="5 6" id="KW-0472">Membrane</keyword>
<dbReference type="InterPro" id="IPR024512">
    <property type="entry name" value="Ser_palmitoyltrfase_ssu-like"/>
</dbReference>
<dbReference type="Pfam" id="PF11779">
    <property type="entry name" value="SPT_ssu-like"/>
    <property type="match status" value="1"/>
</dbReference>
<reference evidence="7 8" key="1">
    <citation type="journal article" date="2016" name="Mol. Biol. Evol.">
        <title>Comparative Genomics of Early-Diverging Mushroom-Forming Fungi Provides Insights into the Origins of Lignocellulose Decay Capabilities.</title>
        <authorList>
            <person name="Nagy L.G."/>
            <person name="Riley R."/>
            <person name="Tritt A."/>
            <person name="Adam C."/>
            <person name="Daum C."/>
            <person name="Floudas D."/>
            <person name="Sun H."/>
            <person name="Yadav J.S."/>
            <person name="Pangilinan J."/>
            <person name="Larsson K.H."/>
            <person name="Matsuura K."/>
            <person name="Barry K."/>
            <person name="Labutti K."/>
            <person name="Kuo R."/>
            <person name="Ohm R.A."/>
            <person name="Bhattacharya S.S."/>
            <person name="Shirouzu T."/>
            <person name="Yoshinaga Y."/>
            <person name="Martin F.M."/>
            <person name="Grigoriev I.V."/>
            <person name="Hibbett D.S."/>
        </authorList>
    </citation>
    <scope>NUCLEOTIDE SEQUENCE [LARGE SCALE GENOMIC DNA]</scope>
    <source>
        <strain evidence="7 8">HHB14362 ss-1</strain>
    </source>
</reference>
<accession>A0A165SRR2</accession>
<dbReference type="GO" id="GO:0005789">
    <property type="term" value="C:endoplasmic reticulum membrane"/>
    <property type="evidence" value="ECO:0007669"/>
    <property type="project" value="UniProtKB-SubCell"/>
</dbReference>
<feature type="transmembrane region" description="Helical" evidence="6">
    <location>
        <begin position="54"/>
        <end position="75"/>
    </location>
</feature>
<evidence type="ECO:0000256" key="4">
    <source>
        <dbReference type="ARBA" id="ARBA00022989"/>
    </source>
</evidence>